<dbReference type="KEGG" id="clup:CLUP02_11119"/>
<keyword evidence="3" id="KW-1185">Reference proteome</keyword>
<accession>A0A9Q8SY84</accession>
<dbReference type="GeneID" id="73345097"/>
<dbReference type="Proteomes" id="UP000830671">
    <property type="component" value="Chromosome 5"/>
</dbReference>
<evidence type="ECO:0000256" key="1">
    <source>
        <dbReference type="SAM" id="MobiDB-lite"/>
    </source>
</evidence>
<protein>
    <submittedName>
        <fullName evidence="2">Uncharacterized protein</fullName>
    </submittedName>
</protein>
<dbReference type="EMBL" id="CP019477">
    <property type="protein sequence ID" value="UQC85620.1"/>
    <property type="molecule type" value="Genomic_DNA"/>
</dbReference>
<evidence type="ECO:0000313" key="2">
    <source>
        <dbReference type="EMBL" id="UQC85620.1"/>
    </source>
</evidence>
<name>A0A9Q8SY84_9PEZI</name>
<proteinExistence type="predicted"/>
<evidence type="ECO:0000313" key="3">
    <source>
        <dbReference type="Proteomes" id="UP000830671"/>
    </source>
</evidence>
<dbReference type="AlphaFoldDB" id="A0A9Q8SY84"/>
<gene>
    <name evidence="2" type="ORF">CLUP02_11119</name>
</gene>
<organism evidence="2 3">
    <name type="scientific">Colletotrichum lupini</name>
    <dbReference type="NCBI Taxonomy" id="145971"/>
    <lineage>
        <taxon>Eukaryota</taxon>
        <taxon>Fungi</taxon>
        <taxon>Dikarya</taxon>
        <taxon>Ascomycota</taxon>
        <taxon>Pezizomycotina</taxon>
        <taxon>Sordariomycetes</taxon>
        <taxon>Hypocreomycetidae</taxon>
        <taxon>Glomerellales</taxon>
        <taxon>Glomerellaceae</taxon>
        <taxon>Colletotrichum</taxon>
        <taxon>Colletotrichum acutatum species complex</taxon>
    </lineage>
</organism>
<dbReference type="RefSeq" id="XP_049147232.1">
    <property type="nucleotide sequence ID" value="XM_049290087.1"/>
</dbReference>
<sequence>MVKNSVTAPRKHPKTNTESTGDVLNSLADVVYNSTVIEYLPLLALVQTVRCLPDG</sequence>
<feature type="region of interest" description="Disordered" evidence="1">
    <location>
        <begin position="1"/>
        <end position="21"/>
    </location>
</feature>
<reference evidence="2" key="1">
    <citation type="journal article" date="2021" name="Mol. Plant Microbe Interact.">
        <title>Complete Genome Sequence of the Plant-Pathogenic Fungus Colletotrichum lupini.</title>
        <authorList>
            <person name="Baroncelli R."/>
            <person name="Pensec F."/>
            <person name="Da Lio D."/>
            <person name="Boufleur T."/>
            <person name="Vicente I."/>
            <person name="Sarrocco S."/>
            <person name="Picot A."/>
            <person name="Baraldi E."/>
            <person name="Sukno S."/>
            <person name="Thon M."/>
            <person name="Le Floch G."/>
        </authorList>
    </citation>
    <scope>NUCLEOTIDE SEQUENCE</scope>
    <source>
        <strain evidence="2">IMI 504893</strain>
    </source>
</reference>